<protein>
    <submittedName>
        <fullName evidence="1">Uncharacterized protein</fullName>
    </submittedName>
</protein>
<dbReference type="Proteomes" id="UP000662986">
    <property type="component" value="Chromosome"/>
</dbReference>
<sequence>MNTELTDVLGIQQEPPYGVVSTQMADGTTVADIGQLAVFDGVVHIIPRHDLTDQQDMYLSAAAEDAFFTDPTSEAGWVPVVHDNQVGWATKIILSTNLNRAGSLGEAA</sequence>
<reference evidence="1 2" key="1">
    <citation type="journal article" date="2021" name="Microbiol. Resour. Announc.">
        <title>Complete Genome Sequences of Two Rhodococcus sp. Strains with Large and Linear Chromosomes, Isolated from Apple Rhizosphere.</title>
        <authorList>
            <person name="Benning S."/>
            <person name="Brugnone N."/>
            <person name="Siani R."/>
            <person name="Kublik S."/>
            <person name="Schloter M."/>
            <person name="Rad V."/>
        </authorList>
    </citation>
    <scope>NUCLEOTIDE SEQUENCE [LARGE SCALE GENOMIC DNA]</scope>
    <source>
        <strain evidence="1 2">R79</strain>
    </source>
</reference>
<evidence type="ECO:0000313" key="2">
    <source>
        <dbReference type="Proteomes" id="UP000662986"/>
    </source>
</evidence>
<name>A0A974W4P7_9NOCA</name>
<accession>A0A974W4P7</accession>
<dbReference type="EMBL" id="CP070619">
    <property type="protein sequence ID" value="QSE90303.1"/>
    <property type="molecule type" value="Genomic_DNA"/>
</dbReference>
<organism evidence="1 2">
    <name type="scientific">Rhodococcus pseudokoreensis</name>
    <dbReference type="NCBI Taxonomy" id="2811421"/>
    <lineage>
        <taxon>Bacteria</taxon>
        <taxon>Bacillati</taxon>
        <taxon>Actinomycetota</taxon>
        <taxon>Actinomycetes</taxon>
        <taxon>Mycobacteriales</taxon>
        <taxon>Nocardiaceae</taxon>
        <taxon>Rhodococcus</taxon>
    </lineage>
</organism>
<reference evidence="1 2" key="2">
    <citation type="journal article" date="2022" name="Arch. Microbiol.">
        <title>Rhodococcus pseudokoreensis sp. nov. isolated from the rhizosphere of young M26 apple rootstocks.</title>
        <authorList>
            <person name="Kampfer P."/>
            <person name="Glaeser S.P."/>
            <person name="Blom J."/>
            <person name="Wolf J."/>
            <person name="Benning S."/>
            <person name="Schloter M."/>
            <person name="Neumann-Schaal M."/>
        </authorList>
    </citation>
    <scope>NUCLEOTIDE SEQUENCE [LARGE SCALE GENOMIC DNA]</scope>
    <source>
        <strain evidence="1 2">R79</strain>
    </source>
</reference>
<dbReference type="RefSeq" id="WP_206006773.1">
    <property type="nucleotide sequence ID" value="NZ_CP070619.1"/>
</dbReference>
<gene>
    <name evidence="1" type="ORF">JWS13_17590</name>
</gene>
<proteinExistence type="predicted"/>
<evidence type="ECO:0000313" key="1">
    <source>
        <dbReference type="EMBL" id="QSE90303.1"/>
    </source>
</evidence>
<keyword evidence="2" id="KW-1185">Reference proteome</keyword>